<evidence type="ECO:0000259" key="3">
    <source>
        <dbReference type="PROSITE" id="PS50105"/>
    </source>
</evidence>
<dbReference type="PANTHER" id="PTHR12587">
    <property type="entry name" value="LAR INTERACTING PROTEIN LIP -RELATED PROTEIN"/>
    <property type="match status" value="1"/>
</dbReference>
<dbReference type="Pfam" id="PF07647">
    <property type="entry name" value="SAM_2"/>
    <property type="match status" value="1"/>
</dbReference>
<accession>A0ABD1DGK9</accession>
<dbReference type="PANTHER" id="PTHR12587:SF20">
    <property type="entry name" value="LIPRIN-ALPHA, ISOFORM E"/>
    <property type="match status" value="1"/>
</dbReference>
<protein>
    <recommendedName>
        <fullName evidence="3">SAM domain-containing protein</fullName>
    </recommendedName>
</protein>
<evidence type="ECO:0000313" key="5">
    <source>
        <dbReference type="Proteomes" id="UP001562425"/>
    </source>
</evidence>
<dbReference type="Gene3D" id="1.10.150.50">
    <property type="entry name" value="Transcription Factor, Ets-1"/>
    <property type="match status" value="1"/>
</dbReference>
<dbReference type="EMBL" id="JBEHCU010005746">
    <property type="protein sequence ID" value="KAL1398838.1"/>
    <property type="molecule type" value="Genomic_DNA"/>
</dbReference>
<gene>
    <name evidence="4" type="ORF">pipiens_008647</name>
</gene>
<comment type="caution">
    <text evidence="4">The sequence shown here is derived from an EMBL/GenBank/DDBJ whole genome shotgun (WGS) entry which is preliminary data.</text>
</comment>
<reference evidence="4 5" key="1">
    <citation type="submission" date="2024-05" db="EMBL/GenBank/DDBJ databases">
        <title>Culex pipiens pipiens assembly and annotation.</title>
        <authorList>
            <person name="Alout H."/>
            <person name="Durand T."/>
        </authorList>
    </citation>
    <scope>NUCLEOTIDE SEQUENCE [LARGE SCALE GENOMIC DNA]</scope>
    <source>
        <strain evidence="4">HA-2024</strain>
        <tissue evidence="4">Whole body</tissue>
    </source>
</reference>
<evidence type="ECO:0000256" key="1">
    <source>
        <dbReference type="ARBA" id="ARBA00022737"/>
    </source>
</evidence>
<dbReference type="PROSITE" id="PS50105">
    <property type="entry name" value="SAM_DOMAIN"/>
    <property type="match status" value="1"/>
</dbReference>
<dbReference type="InterPro" id="IPR029515">
    <property type="entry name" value="Liprin"/>
</dbReference>
<keyword evidence="2" id="KW-0175">Coiled coil</keyword>
<evidence type="ECO:0000256" key="2">
    <source>
        <dbReference type="ARBA" id="ARBA00023054"/>
    </source>
</evidence>
<proteinExistence type="predicted"/>
<keyword evidence="5" id="KW-1185">Reference proteome</keyword>
<feature type="domain" description="SAM" evidence="3">
    <location>
        <begin position="1"/>
        <end position="64"/>
    </location>
</feature>
<name>A0ABD1DGK9_CULPP</name>
<dbReference type="FunFam" id="1.10.150.50:FF:000004">
    <property type="entry name" value="PTPRF interacting protein alpha 1"/>
    <property type="match status" value="1"/>
</dbReference>
<dbReference type="InterPro" id="IPR013761">
    <property type="entry name" value="SAM/pointed_sf"/>
</dbReference>
<sequence>MRWIHSIGLKEYSNNLLESGVHGALLALDESFDANSLALALQIPTQNIQARQTLESEFNKLLEVATNRRIDTEQMKS</sequence>
<keyword evidence="1" id="KW-0677">Repeat</keyword>
<evidence type="ECO:0000313" key="4">
    <source>
        <dbReference type="EMBL" id="KAL1398838.1"/>
    </source>
</evidence>
<dbReference type="AlphaFoldDB" id="A0ABD1DGK9"/>
<dbReference type="Proteomes" id="UP001562425">
    <property type="component" value="Unassembled WGS sequence"/>
</dbReference>
<dbReference type="InterPro" id="IPR001660">
    <property type="entry name" value="SAM"/>
</dbReference>
<organism evidence="4 5">
    <name type="scientific">Culex pipiens pipiens</name>
    <name type="common">Northern house mosquito</name>
    <dbReference type="NCBI Taxonomy" id="38569"/>
    <lineage>
        <taxon>Eukaryota</taxon>
        <taxon>Metazoa</taxon>
        <taxon>Ecdysozoa</taxon>
        <taxon>Arthropoda</taxon>
        <taxon>Hexapoda</taxon>
        <taxon>Insecta</taxon>
        <taxon>Pterygota</taxon>
        <taxon>Neoptera</taxon>
        <taxon>Endopterygota</taxon>
        <taxon>Diptera</taxon>
        <taxon>Nematocera</taxon>
        <taxon>Culicoidea</taxon>
        <taxon>Culicidae</taxon>
        <taxon>Culicinae</taxon>
        <taxon>Culicini</taxon>
        <taxon>Culex</taxon>
        <taxon>Culex</taxon>
    </lineage>
</organism>